<proteinExistence type="predicted"/>
<gene>
    <name evidence="1" type="ORF">CSA61_01650</name>
</gene>
<accession>A0A2G6JB06</accession>
<dbReference type="InterPro" id="IPR008023">
    <property type="entry name" value="DUF748"/>
</dbReference>
<evidence type="ECO:0008006" key="3">
    <source>
        <dbReference type="Google" id="ProtNLM"/>
    </source>
</evidence>
<dbReference type="InterPro" id="IPR036737">
    <property type="entry name" value="OmpA-like_sf"/>
</dbReference>
<organism evidence="1 2">
    <name type="scientific">Neptuniibacter caesariensis</name>
    <dbReference type="NCBI Taxonomy" id="207954"/>
    <lineage>
        <taxon>Bacteria</taxon>
        <taxon>Pseudomonadati</taxon>
        <taxon>Pseudomonadota</taxon>
        <taxon>Gammaproteobacteria</taxon>
        <taxon>Oceanospirillales</taxon>
        <taxon>Oceanospirillaceae</taxon>
        <taxon>Neptuniibacter</taxon>
    </lineage>
</organism>
<name>A0A2G6JB06_NEPCE</name>
<dbReference type="EMBL" id="PDSG01000005">
    <property type="protein sequence ID" value="PIE20614.1"/>
    <property type="molecule type" value="Genomic_DNA"/>
</dbReference>
<reference evidence="1 2" key="1">
    <citation type="submission" date="2017-10" db="EMBL/GenBank/DDBJ databases">
        <title>Novel microbial diversity and functional potential in the marine mammal oral microbiome.</title>
        <authorList>
            <person name="Dudek N.K."/>
            <person name="Sun C.L."/>
            <person name="Burstein D."/>
            <person name="Kantor R.S."/>
            <person name="Aliaga Goltsman D.S."/>
            <person name="Bik E.M."/>
            <person name="Thomas B.C."/>
            <person name="Banfield J.F."/>
            <person name="Relman D.A."/>
        </authorList>
    </citation>
    <scope>NUCLEOTIDE SEQUENCE [LARGE SCALE GENOMIC DNA]</scope>
    <source>
        <strain evidence="1">DOLJORAL78_49_30</strain>
    </source>
</reference>
<evidence type="ECO:0000313" key="1">
    <source>
        <dbReference type="EMBL" id="PIE20614.1"/>
    </source>
</evidence>
<sequence>MILRGFVILILVLALVVHNLPLLLRDQAVVWLLNHGAEKAGLKALEVNWLKGTVRIKGLYAEGEGKSKLRVDLAEVDLDYGLLADNRVLLSDLQLEGVELGVLQKGEHLWLGTIDLNSFAAEADDSHAQDSGKSDWSFGLAKMALSDINWRTELPGQKHHLLLNTAHIADFYLWDREQVVSIDLDGSVNGAPMLIKSTSTPLQDDKKSSLSVKLTQFPLHSVTAAFMPSLRAHVDLNLNIELAANLDKEVTSLQQKGSIRVRDFVLQQDGLDVKQDHLNWDGQLKLALEGTALKTLLMDSTLELKGLNLLAQGQKLDLSAMQLASSIEMQGLNKLLAKDLVFSGNGLQLNSGTQKLIVQKTDFRGELKSDDLIEWQANLPAVAAEGVQLTAQGEQLVTLEQLKLDQFQLQGVNQIDLKGVLLSDLKVMGDEGVFSQWGQVKGDNVKLSDINRLDIDRLTLGNSRTRVRLSEKRQLTDLDWLLARLAPEKEAAGEQPVSEPAAAKPFRVNIAVIELQGDNPISFVDQGVKPDFHTKLNITELNLAHLDTASKGKTAYRLKAQSDFSTITAKGEIELFSGNYGGNWDAAIKGLALPQVTPYALEYTGYSMQSGQLSLETQGTLKGRTLRGDMDIRLNNLEVEAGNSRRSKEFNQKLSMPLSTAIMILKDNKNNIDLQIPVDGSLDDPKFGYQAIINKLAGKGLKNAAMGYLTQALQPFGALISIGQMVVEAQEKGSFITLQPVYFLPGQNTLDAKNKKYIEKLAQMMNDRKGIRMNICGQAVAADQPFAWDALLAENKERKKPLAEEALQQELEPRLQQLAQSRSDKIKTAMAKRGIDIERLFICYPKVDLNSKEKPQVALGL</sequence>
<comment type="caution">
    <text evidence="1">The sequence shown here is derived from an EMBL/GenBank/DDBJ whole genome shotgun (WGS) entry which is preliminary data.</text>
</comment>
<evidence type="ECO:0000313" key="2">
    <source>
        <dbReference type="Proteomes" id="UP000242733"/>
    </source>
</evidence>
<dbReference type="Proteomes" id="UP000242733">
    <property type="component" value="Unassembled WGS sequence"/>
</dbReference>
<protein>
    <recommendedName>
        <fullName evidence="3">DUF748 domain-containing protein</fullName>
    </recommendedName>
</protein>
<dbReference type="AlphaFoldDB" id="A0A2G6JB06"/>
<dbReference type="Gene3D" id="3.30.1330.60">
    <property type="entry name" value="OmpA-like domain"/>
    <property type="match status" value="1"/>
</dbReference>
<dbReference type="Pfam" id="PF05359">
    <property type="entry name" value="DUF748"/>
    <property type="match status" value="1"/>
</dbReference>